<organism evidence="1 2">
    <name type="scientific">Metschnikowia bicuspidata</name>
    <dbReference type="NCBI Taxonomy" id="27322"/>
    <lineage>
        <taxon>Eukaryota</taxon>
        <taxon>Fungi</taxon>
        <taxon>Dikarya</taxon>
        <taxon>Ascomycota</taxon>
        <taxon>Saccharomycotina</taxon>
        <taxon>Pichiomycetes</taxon>
        <taxon>Metschnikowiaceae</taxon>
        <taxon>Metschnikowia</taxon>
    </lineage>
</organism>
<dbReference type="Proteomes" id="UP000268321">
    <property type="component" value="Unassembled WGS sequence"/>
</dbReference>
<dbReference type="AlphaFoldDB" id="A0A4P9ZEE3"/>
<keyword evidence="2" id="KW-1185">Reference proteome</keyword>
<gene>
    <name evidence="1" type="ORF">METBISCDRAFT_22530</name>
</gene>
<evidence type="ECO:0000313" key="1">
    <source>
        <dbReference type="EMBL" id="RKP31356.1"/>
    </source>
</evidence>
<name>A0A4P9ZEE3_9ASCO</name>
<accession>A0A4P9ZEE3</accession>
<dbReference type="EMBL" id="ML004443">
    <property type="protein sequence ID" value="RKP31356.1"/>
    <property type="molecule type" value="Genomic_DNA"/>
</dbReference>
<protein>
    <submittedName>
        <fullName evidence="1">Uncharacterized protein</fullName>
    </submittedName>
</protein>
<proteinExistence type="predicted"/>
<reference evidence="2" key="1">
    <citation type="journal article" date="2018" name="Nat. Microbiol.">
        <title>Leveraging single-cell genomics to expand the fungal tree of life.</title>
        <authorList>
            <person name="Ahrendt S.R."/>
            <person name="Quandt C.A."/>
            <person name="Ciobanu D."/>
            <person name="Clum A."/>
            <person name="Salamov A."/>
            <person name="Andreopoulos B."/>
            <person name="Cheng J.F."/>
            <person name="Woyke T."/>
            <person name="Pelin A."/>
            <person name="Henrissat B."/>
            <person name="Reynolds N.K."/>
            <person name="Benny G.L."/>
            <person name="Smith M.E."/>
            <person name="James T.Y."/>
            <person name="Grigoriev I.V."/>
        </authorList>
    </citation>
    <scope>NUCLEOTIDE SEQUENCE [LARGE SCALE GENOMIC DNA]</scope>
    <source>
        <strain evidence="2">Baker2002</strain>
    </source>
</reference>
<evidence type="ECO:0000313" key="2">
    <source>
        <dbReference type="Proteomes" id="UP000268321"/>
    </source>
</evidence>
<sequence>MAPMNGMANVKTSVGIMDGAQRHWPLGSAPLNYSRPQQVDYGAIQSAVNYTANGNASGAPMDQGESKMFNMSSTCTFQNPFFGNLYPTTNPPVIDSTKLLASAFGLGVNRRRRISISNGQIGQIVNHEGFFLDEDLMGEFYEQSRQMRLHLLAGPPSMAQDDTALISRNQKPIMPGG</sequence>
<dbReference type="OrthoDB" id="295274at2759"/>
<feature type="non-terminal residue" evidence="1">
    <location>
        <position position="177"/>
    </location>
</feature>